<dbReference type="CDD" id="cd02248">
    <property type="entry name" value="Peptidase_C1A"/>
    <property type="match status" value="1"/>
</dbReference>
<evidence type="ECO:0000313" key="5">
    <source>
        <dbReference type="Proteomes" id="UP000663823"/>
    </source>
</evidence>
<dbReference type="AlphaFoldDB" id="A0A818NW04"/>
<dbReference type="GO" id="GO:0006508">
    <property type="term" value="P:proteolysis"/>
    <property type="evidence" value="ECO:0007669"/>
    <property type="project" value="InterPro"/>
</dbReference>
<dbReference type="SMART" id="SM00645">
    <property type="entry name" value="Pept_C1"/>
    <property type="match status" value="1"/>
</dbReference>
<feature type="domain" description="Peptidase C1A papain C-terminal" evidence="2">
    <location>
        <begin position="3"/>
        <end position="153"/>
    </location>
</feature>
<dbReference type="Gene3D" id="3.90.70.10">
    <property type="entry name" value="Cysteine proteinases"/>
    <property type="match status" value="2"/>
</dbReference>
<comment type="caution">
    <text evidence="3">The sequence shown here is derived from an EMBL/GenBank/DDBJ whole genome shotgun (WGS) entry which is preliminary data.</text>
</comment>
<organism evidence="3 5">
    <name type="scientific">Rotaria sordida</name>
    <dbReference type="NCBI Taxonomy" id="392033"/>
    <lineage>
        <taxon>Eukaryota</taxon>
        <taxon>Metazoa</taxon>
        <taxon>Spiralia</taxon>
        <taxon>Gnathifera</taxon>
        <taxon>Rotifera</taxon>
        <taxon>Eurotatoria</taxon>
        <taxon>Bdelloidea</taxon>
        <taxon>Philodinida</taxon>
        <taxon>Philodinidae</taxon>
        <taxon>Rotaria</taxon>
    </lineage>
</organism>
<dbReference type="InterPro" id="IPR038765">
    <property type="entry name" value="Papain-like_cys_pep_sf"/>
</dbReference>
<comment type="similarity">
    <text evidence="1">Belongs to the peptidase C1 family.</text>
</comment>
<dbReference type="InterPro" id="IPR039417">
    <property type="entry name" value="Peptidase_C1A_papain-like"/>
</dbReference>
<dbReference type="PANTHER" id="PTHR12411">
    <property type="entry name" value="CYSTEINE PROTEASE FAMILY C1-RELATED"/>
    <property type="match status" value="1"/>
</dbReference>
<sequence>MVVPGTTVPFFLSAKNQGKCGSCYAFAFISLLEFQYAVQLKSRTSFSEQQIVDCSYDDDGCDGGYFSNTFEYLQNNIWQTYKSGIFQVNGCSTSVRSSNHAVVIVGYGVDKTTGMPYWKARNSWGPSWGDGGYFRIQRGVNMYGIEAGAFYITRAA</sequence>
<evidence type="ECO:0000313" key="4">
    <source>
        <dbReference type="EMBL" id="CAF4108390.1"/>
    </source>
</evidence>
<dbReference type="InterPro" id="IPR000668">
    <property type="entry name" value="Peptidase_C1A_C"/>
</dbReference>
<dbReference type="EMBL" id="CAJOAX010000544">
    <property type="protein sequence ID" value="CAF3611207.1"/>
    <property type="molecule type" value="Genomic_DNA"/>
</dbReference>
<dbReference type="Proteomes" id="UP000663836">
    <property type="component" value="Unassembled WGS sequence"/>
</dbReference>
<proteinExistence type="inferred from homology"/>
<dbReference type="Pfam" id="PF00112">
    <property type="entry name" value="Peptidase_C1"/>
    <property type="match status" value="2"/>
</dbReference>
<dbReference type="SUPFAM" id="SSF54001">
    <property type="entry name" value="Cysteine proteinases"/>
    <property type="match status" value="1"/>
</dbReference>
<gene>
    <name evidence="4" type="ORF">JBS370_LOCUS32076</name>
    <name evidence="3" type="ORF">OTI717_LOCUS7313</name>
</gene>
<dbReference type="EMBL" id="CAJOBD010008262">
    <property type="protein sequence ID" value="CAF4108390.1"/>
    <property type="molecule type" value="Genomic_DNA"/>
</dbReference>
<reference evidence="3" key="1">
    <citation type="submission" date="2021-02" db="EMBL/GenBank/DDBJ databases">
        <authorList>
            <person name="Nowell W R."/>
        </authorList>
    </citation>
    <scope>NUCLEOTIDE SEQUENCE</scope>
</reference>
<evidence type="ECO:0000256" key="1">
    <source>
        <dbReference type="ARBA" id="ARBA00008455"/>
    </source>
</evidence>
<evidence type="ECO:0000313" key="3">
    <source>
        <dbReference type="EMBL" id="CAF3611207.1"/>
    </source>
</evidence>
<name>A0A818NW04_9BILA</name>
<protein>
    <recommendedName>
        <fullName evidence="2">Peptidase C1A papain C-terminal domain-containing protein</fullName>
    </recommendedName>
</protein>
<dbReference type="PROSITE" id="PS00639">
    <property type="entry name" value="THIOL_PROTEASE_HIS"/>
    <property type="match status" value="1"/>
</dbReference>
<dbReference type="PRINTS" id="PR00705">
    <property type="entry name" value="PAPAIN"/>
</dbReference>
<accession>A0A818NW04</accession>
<evidence type="ECO:0000259" key="2">
    <source>
        <dbReference type="SMART" id="SM00645"/>
    </source>
</evidence>
<dbReference type="GO" id="GO:0008234">
    <property type="term" value="F:cysteine-type peptidase activity"/>
    <property type="evidence" value="ECO:0007669"/>
    <property type="project" value="InterPro"/>
</dbReference>
<dbReference type="InterPro" id="IPR025660">
    <property type="entry name" value="Pept_his_AS"/>
</dbReference>
<dbReference type="InterPro" id="IPR013128">
    <property type="entry name" value="Peptidase_C1A"/>
</dbReference>
<dbReference type="Proteomes" id="UP000663823">
    <property type="component" value="Unassembled WGS sequence"/>
</dbReference>